<dbReference type="EMBL" id="LBXD01000030">
    <property type="protein sequence ID" value="KKR22998.1"/>
    <property type="molecule type" value="Genomic_DNA"/>
</dbReference>
<gene>
    <name evidence="1" type="ORF">UT53_C0030G0005</name>
</gene>
<accession>A0A0G0P4X2</accession>
<dbReference type="Proteomes" id="UP000034764">
    <property type="component" value="Unassembled WGS sequence"/>
</dbReference>
<dbReference type="PANTHER" id="PTHR43591">
    <property type="entry name" value="METHYLTRANSFERASE"/>
    <property type="match status" value="1"/>
</dbReference>
<reference evidence="1 2" key="1">
    <citation type="journal article" date="2015" name="Nature">
        <title>rRNA introns, odd ribosomes, and small enigmatic genomes across a large radiation of phyla.</title>
        <authorList>
            <person name="Brown C.T."/>
            <person name="Hug L.A."/>
            <person name="Thomas B.C."/>
            <person name="Sharon I."/>
            <person name="Castelle C.J."/>
            <person name="Singh A."/>
            <person name="Wilkins M.J."/>
            <person name="Williams K.H."/>
            <person name="Banfield J.F."/>
        </authorList>
    </citation>
    <scope>NUCLEOTIDE SEQUENCE [LARGE SCALE GENOMIC DNA]</scope>
</reference>
<protein>
    <submittedName>
        <fullName evidence="1">Methylase/methyltransferase</fullName>
    </submittedName>
</protein>
<evidence type="ECO:0000313" key="1">
    <source>
        <dbReference type="EMBL" id="KKR22998.1"/>
    </source>
</evidence>
<sequence>MNKTIRRILTQINDSNNRNDFQPKWYAILFKPLFITRRWRFKRITALSRECNFKNKKILDVGCGTKPYENIFKNCQYIGIDVKGAGHDDNLKNVDKFYDGENIPFDDQEFDLVICTEVLEHSANPEVLTKEMARVLKEKGILFITIPFVWNEHAIPFDFRRYTTFGLKKLLKESGLRVETIEPTSGVFGTVGQLMSCFLFDTCFNTVKIRSYYKRFVVQKLFSLVICFPIQAISLILDHISGNKGIALGYAIIAKKHEL</sequence>
<keyword evidence="1" id="KW-0808">Transferase</keyword>
<name>A0A0G0P4X2_9BACT</name>
<dbReference type="SUPFAM" id="SSF53335">
    <property type="entry name" value="S-adenosyl-L-methionine-dependent methyltransferases"/>
    <property type="match status" value="1"/>
</dbReference>
<dbReference type="CDD" id="cd02440">
    <property type="entry name" value="AdoMet_MTases"/>
    <property type="match status" value="1"/>
</dbReference>
<comment type="caution">
    <text evidence="1">The sequence shown here is derived from an EMBL/GenBank/DDBJ whole genome shotgun (WGS) entry which is preliminary data.</text>
</comment>
<dbReference type="Pfam" id="PF13489">
    <property type="entry name" value="Methyltransf_23"/>
    <property type="match status" value="1"/>
</dbReference>
<organism evidence="1 2">
    <name type="scientific">Candidatus Yanofskybacteria bacterium GW2011_GWD2_39_48</name>
    <dbReference type="NCBI Taxonomy" id="1619031"/>
    <lineage>
        <taxon>Bacteria</taxon>
        <taxon>Candidatus Yanofskyibacteriota</taxon>
    </lineage>
</organism>
<dbReference type="AlphaFoldDB" id="A0A0G0P4X2"/>
<evidence type="ECO:0000313" key="2">
    <source>
        <dbReference type="Proteomes" id="UP000034764"/>
    </source>
</evidence>
<dbReference type="InterPro" id="IPR029063">
    <property type="entry name" value="SAM-dependent_MTases_sf"/>
</dbReference>
<dbReference type="GO" id="GO:0008168">
    <property type="term" value="F:methyltransferase activity"/>
    <property type="evidence" value="ECO:0007669"/>
    <property type="project" value="UniProtKB-KW"/>
</dbReference>
<dbReference type="GO" id="GO:0032259">
    <property type="term" value="P:methylation"/>
    <property type="evidence" value="ECO:0007669"/>
    <property type="project" value="UniProtKB-KW"/>
</dbReference>
<dbReference type="Gene3D" id="3.40.50.150">
    <property type="entry name" value="Vaccinia Virus protein VP39"/>
    <property type="match status" value="1"/>
</dbReference>
<proteinExistence type="predicted"/>
<keyword evidence="1" id="KW-0489">Methyltransferase</keyword>